<accession>A0AAQ3MZQ3</accession>
<sequence>MAMMAVAGNVSLIGVCEGERLNCRTLDLGFVLSDGGAAIVTMVARFKLRGGFFQVCSRFGNFSVIRIHRFSGTLRELGLALWFNAVHDLGWLLFLGFSVCRFGGSTEARFEEDEDVRGFTMCEAIDEGGEDEPTFIAILVFVAVEGGVIATMWSIMKFSHLGSEYVLMLQGRHCLRNDRNKLTVVMVTDDGLLRLKRFQKLEHAANGFCRRLAMKGEEWIYCGTLCLFPSVKAMEASELMDNDLEWAYYWNQIKENLKTSGTGRMSLKEVAEEMKEILPLEAPAAFDLVGGGENECEVFVETNDDPTDEWRSQRRLELRGKTSVAAAHMHKKGQCPFRFSDREDEDVKHTCDHSRRPCVSQLESRRDNDPTRNVFEKERFWSRHHSLLWKTMEKTIKKRHGPRKPTIGFRSLLRVGKVLAPYNACPKAVPLIKYAIVRRQYL</sequence>
<reference evidence="1 2" key="1">
    <citation type="journal article" date="2023" name="Life. Sci Alliance">
        <title>Evolutionary insights into 3D genome organization and epigenetic landscape of Vigna mungo.</title>
        <authorList>
            <person name="Junaid A."/>
            <person name="Singh B."/>
            <person name="Bhatia S."/>
        </authorList>
    </citation>
    <scope>NUCLEOTIDE SEQUENCE [LARGE SCALE GENOMIC DNA]</scope>
    <source>
        <strain evidence="1">Urdbean</strain>
    </source>
</reference>
<protein>
    <submittedName>
        <fullName evidence="1">Uncharacterized protein</fullName>
    </submittedName>
</protein>
<proteinExistence type="predicted"/>
<dbReference type="EMBL" id="CP144693">
    <property type="protein sequence ID" value="WVY99919.1"/>
    <property type="molecule type" value="Genomic_DNA"/>
</dbReference>
<evidence type="ECO:0000313" key="1">
    <source>
        <dbReference type="EMBL" id="WVY99919.1"/>
    </source>
</evidence>
<keyword evidence="2" id="KW-1185">Reference proteome</keyword>
<gene>
    <name evidence="1" type="ORF">V8G54_025989</name>
</gene>
<organism evidence="1 2">
    <name type="scientific">Vigna mungo</name>
    <name type="common">Black gram</name>
    <name type="synonym">Phaseolus mungo</name>
    <dbReference type="NCBI Taxonomy" id="3915"/>
    <lineage>
        <taxon>Eukaryota</taxon>
        <taxon>Viridiplantae</taxon>
        <taxon>Streptophyta</taxon>
        <taxon>Embryophyta</taxon>
        <taxon>Tracheophyta</taxon>
        <taxon>Spermatophyta</taxon>
        <taxon>Magnoliopsida</taxon>
        <taxon>eudicotyledons</taxon>
        <taxon>Gunneridae</taxon>
        <taxon>Pentapetalae</taxon>
        <taxon>rosids</taxon>
        <taxon>fabids</taxon>
        <taxon>Fabales</taxon>
        <taxon>Fabaceae</taxon>
        <taxon>Papilionoideae</taxon>
        <taxon>50 kb inversion clade</taxon>
        <taxon>NPAAA clade</taxon>
        <taxon>indigoferoid/millettioid clade</taxon>
        <taxon>Phaseoleae</taxon>
        <taxon>Vigna</taxon>
    </lineage>
</organism>
<evidence type="ECO:0000313" key="2">
    <source>
        <dbReference type="Proteomes" id="UP001374535"/>
    </source>
</evidence>
<dbReference type="AlphaFoldDB" id="A0AAQ3MZQ3"/>
<name>A0AAQ3MZQ3_VIGMU</name>
<dbReference type="Proteomes" id="UP001374535">
    <property type="component" value="Chromosome 8"/>
</dbReference>